<gene>
    <name evidence="1" type="ORF">CISIN_1g0154481mg</name>
</gene>
<evidence type="ECO:0000313" key="2">
    <source>
        <dbReference type="Proteomes" id="UP000027120"/>
    </source>
</evidence>
<dbReference type="Proteomes" id="UP000027120">
    <property type="component" value="Unassembled WGS sequence"/>
</dbReference>
<dbReference type="AlphaFoldDB" id="A0A067F534"/>
<accession>A0A067F534</accession>
<evidence type="ECO:0000313" key="1">
    <source>
        <dbReference type="EMBL" id="KDO58301.1"/>
    </source>
</evidence>
<dbReference type="PROSITE" id="PS51450">
    <property type="entry name" value="LRR"/>
    <property type="match status" value="1"/>
</dbReference>
<proteinExistence type="predicted"/>
<reference evidence="1 2" key="1">
    <citation type="submission" date="2014-04" db="EMBL/GenBank/DDBJ databases">
        <authorList>
            <consortium name="International Citrus Genome Consortium"/>
            <person name="Gmitter F."/>
            <person name="Chen C."/>
            <person name="Farmerie W."/>
            <person name="Harkins T."/>
            <person name="Desany B."/>
            <person name="Mohiuddin M."/>
            <person name="Kodira C."/>
            <person name="Borodovsky M."/>
            <person name="Lomsadze A."/>
            <person name="Burns P."/>
            <person name="Jenkins J."/>
            <person name="Prochnik S."/>
            <person name="Shu S."/>
            <person name="Chapman J."/>
            <person name="Pitluck S."/>
            <person name="Schmutz J."/>
            <person name="Rokhsar D."/>
        </authorList>
    </citation>
    <scope>NUCLEOTIDE SEQUENCE</scope>
</reference>
<organism evidence="1 2">
    <name type="scientific">Citrus sinensis</name>
    <name type="common">Sweet orange</name>
    <name type="synonym">Citrus aurantium var. sinensis</name>
    <dbReference type="NCBI Taxonomy" id="2711"/>
    <lineage>
        <taxon>Eukaryota</taxon>
        <taxon>Viridiplantae</taxon>
        <taxon>Streptophyta</taxon>
        <taxon>Embryophyta</taxon>
        <taxon>Tracheophyta</taxon>
        <taxon>Spermatophyta</taxon>
        <taxon>Magnoliopsida</taxon>
        <taxon>eudicotyledons</taxon>
        <taxon>Gunneridae</taxon>
        <taxon>Pentapetalae</taxon>
        <taxon>rosids</taxon>
        <taxon>malvids</taxon>
        <taxon>Sapindales</taxon>
        <taxon>Rutaceae</taxon>
        <taxon>Aurantioideae</taxon>
        <taxon>Citrus</taxon>
    </lineage>
</organism>
<feature type="non-terminal residue" evidence="1">
    <location>
        <position position="42"/>
    </location>
</feature>
<dbReference type="InterPro" id="IPR001611">
    <property type="entry name" value="Leu-rich_rpt"/>
</dbReference>
<keyword evidence="2" id="KW-1185">Reference proteome</keyword>
<name>A0A067F534_CITSI</name>
<dbReference type="EMBL" id="KK784951">
    <property type="protein sequence ID" value="KDO58301.1"/>
    <property type="molecule type" value="Genomic_DNA"/>
</dbReference>
<protein>
    <submittedName>
        <fullName evidence="1">Uncharacterized protein</fullName>
    </submittedName>
</protein>
<sequence length="42" mass="4783">MDDVTSVVSLRALILNDNEIVSICKLDQMKELNTLGMDSYFF</sequence>